<evidence type="ECO:0000313" key="2">
    <source>
        <dbReference type="EMBL" id="CAC5403118.1"/>
    </source>
</evidence>
<evidence type="ECO:0000313" key="3">
    <source>
        <dbReference type="Proteomes" id="UP000507470"/>
    </source>
</evidence>
<protein>
    <recommendedName>
        <fullName evidence="1">Integrase core domain-containing protein</fullName>
    </recommendedName>
</protein>
<dbReference type="OrthoDB" id="9998685at2759"/>
<evidence type="ECO:0000259" key="1">
    <source>
        <dbReference type="Pfam" id="PF24764"/>
    </source>
</evidence>
<gene>
    <name evidence="2" type="ORF">MCOR_37026</name>
</gene>
<dbReference type="PANTHER" id="PTHR46177">
    <property type="entry name" value="INTEGRASE CATALYTIC DOMAIN-CONTAINING PROTEIN"/>
    <property type="match status" value="1"/>
</dbReference>
<organism evidence="2 3">
    <name type="scientific">Mytilus coruscus</name>
    <name type="common">Sea mussel</name>
    <dbReference type="NCBI Taxonomy" id="42192"/>
    <lineage>
        <taxon>Eukaryota</taxon>
        <taxon>Metazoa</taxon>
        <taxon>Spiralia</taxon>
        <taxon>Lophotrochozoa</taxon>
        <taxon>Mollusca</taxon>
        <taxon>Bivalvia</taxon>
        <taxon>Autobranchia</taxon>
        <taxon>Pteriomorphia</taxon>
        <taxon>Mytilida</taxon>
        <taxon>Mytiloidea</taxon>
        <taxon>Mytilidae</taxon>
        <taxon>Mytilinae</taxon>
        <taxon>Mytilus</taxon>
    </lineage>
</organism>
<dbReference type="InterPro" id="IPR058913">
    <property type="entry name" value="Integrase_dom_put"/>
</dbReference>
<dbReference type="AlphaFoldDB" id="A0A6J8D322"/>
<feature type="domain" description="Integrase core" evidence="1">
    <location>
        <begin position="61"/>
        <end position="175"/>
    </location>
</feature>
<accession>A0A6J8D322</accession>
<keyword evidence="3" id="KW-1185">Reference proteome</keyword>
<dbReference type="EMBL" id="CACVKT020006664">
    <property type="protein sequence ID" value="CAC5403118.1"/>
    <property type="molecule type" value="Genomic_DNA"/>
</dbReference>
<name>A0A6J8D322_MYTCO</name>
<dbReference type="Pfam" id="PF24764">
    <property type="entry name" value="rva_4"/>
    <property type="match status" value="1"/>
</dbReference>
<reference evidence="2 3" key="1">
    <citation type="submission" date="2020-06" db="EMBL/GenBank/DDBJ databases">
        <authorList>
            <person name="Li R."/>
            <person name="Bekaert M."/>
        </authorList>
    </citation>
    <scope>NUCLEOTIDE SEQUENCE [LARGE SCALE GENOMIC DNA]</scope>
    <source>
        <strain evidence="3">wild</strain>
    </source>
</reference>
<dbReference type="Proteomes" id="UP000507470">
    <property type="component" value="Unassembled WGS sequence"/>
</dbReference>
<proteinExistence type="predicted"/>
<dbReference type="PANTHER" id="PTHR46177:SF1">
    <property type="entry name" value="INTEGRASE CATALYTIC DOMAIN-CONTAINING PROTEIN"/>
    <property type="match status" value="1"/>
</dbReference>
<sequence length="181" mass="21211">MDLCEHGMRDLGYRAMWRTLNIQYGLSVTQSRARYCLKAIYPEGVASRSCRRLRRRVYFNRGLNYVIHVDGYDKLKPHGIAIHGAIDGYSRRILWLVASRSNNNPRYIANWFLSWIKKTKRVPRAIRSDAGTENVIIRELQGALRHNNNDDMSGRNSFLIGRSVANQRIERLWRTKKNNFT</sequence>